<accession>A0AAV6HPH2</accession>
<proteinExistence type="predicted"/>
<reference evidence="1 2" key="1">
    <citation type="submission" date="2020-08" db="EMBL/GenBank/DDBJ databases">
        <title>Plant Genome Project.</title>
        <authorList>
            <person name="Zhang R.-G."/>
        </authorList>
    </citation>
    <scope>NUCLEOTIDE SEQUENCE [LARGE SCALE GENOMIC DNA]</scope>
    <source>
        <strain evidence="1">WSP0</strain>
        <tissue evidence="1">Leaf</tissue>
    </source>
</reference>
<dbReference type="AlphaFoldDB" id="A0AAV6HPH2"/>
<name>A0AAV6HPH2_9ERIC</name>
<sequence>MLVKIGEAVSRSTHNLIYIADLSFIKKYSVLFELGSQFQWKKCADFEAWLNSIVIARSKFYSAFFDNQNFEF</sequence>
<organism evidence="1 2">
    <name type="scientific">Rhododendron griersonianum</name>
    <dbReference type="NCBI Taxonomy" id="479676"/>
    <lineage>
        <taxon>Eukaryota</taxon>
        <taxon>Viridiplantae</taxon>
        <taxon>Streptophyta</taxon>
        <taxon>Embryophyta</taxon>
        <taxon>Tracheophyta</taxon>
        <taxon>Spermatophyta</taxon>
        <taxon>Magnoliopsida</taxon>
        <taxon>eudicotyledons</taxon>
        <taxon>Gunneridae</taxon>
        <taxon>Pentapetalae</taxon>
        <taxon>asterids</taxon>
        <taxon>Ericales</taxon>
        <taxon>Ericaceae</taxon>
        <taxon>Ericoideae</taxon>
        <taxon>Rhodoreae</taxon>
        <taxon>Rhododendron</taxon>
    </lineage>
</organism>
<protein>
    <submittedName>
        <fullName evidence="1">Uncharacterized protein</fullName>
    </submittedName>
</protein>
<dbReference type="Proteomes" id="UP000823749">
    <property type="component" value="Chromosome 13"/>
</dbReference>
<evidence type="ECO:0000313" key="2">
    <source>
        <dbReference type="Proteomes" id="UP000823749"/>
    </source>
</evidence>
<gene>
    <name evidence="1" type="ORF">RHGRI_036049</name>
</gene>
<comment type="caution">
    <text evidence="1">The sequence shown here is derived from an EMBL/GenBank/DDBJ whole genome shotgun (WGS) entry which is preliminary data.</text>
</comment>
<evidence type="ECO:0000313" key="1">
    <source>
        <dbReference type="EMBL" id="KAG5514869.1"/>
    </source>
</evidence>
<dbReference type="EMBL" id="JACTNZ010000013">
    <property type="protein sequence ID" value="KAG5514869.1"/>
    <property type="molecule type" value="Genomic_DNA"/>
</dbReference>
<keyword evidence="2" id="KW-1185">Reference proteome</keyword>